<dbReference type="EMBL" id="BFAA01002683">
    <property type="protein sequence ID" value="GCB63627.1"/>
    <property type="molecule type" value="Genomic_DNA"/>
</dbReference>
<dbReference type="AlphaFoldDB" id="A0A401NS00"/>
<evidence type="ECO:0000313" key="6">
    <source>
        <dbReference type="Proteomes" id="UP000288216"/>
    </source>
</evidence>
<evidence type="ECO:0000256" key="2">
    <source>
        <dbReference type="ARBA" id="ARBA00005794"/>
    </source>
</evidence>
<keyword evidence="4" id="KW-0472">Membrane</keyword>
<comment type="similarity">
    <text evidence="2">Belongs to the TMEM177 family.</text>
</comment>
<evidence type="ECO:0000256" key="3">
    <source>
        <dbReference type="ARBA" id="ARBA00014595"/>
    </source>
</evidence>
<dbReference type="OrthoDB" id="110174at2759"/>
<keyword evidence="4" id="KW-0812">Transmembrane</keyword>
<accession>A0A401NS00</accession>
<reference evidence="5 6" key="1">
    <citation type="journal article" date="2018" name="Nat. Ecol. Evol.">
        <title>Shark genomes provide insights into elasmobranch evolution and the origin of vertebrates.</title>
        <authorList>
            <person name="Hara Y"/>
            <person name="Yamaguchi K"/>
            <person name="Onimaru K"/>
            <person name="Kadota M"/>
            <person name="Koyanagi M"/>
            <person name="Keeley SD"/>
            <person name="Tatsumi K"/>
            <person name="Tanaka K"/>
            <person name="Motone F"/>
            <person name="Kageyama Y"/>
            <person name="Nozu R"/>
            <person name="Adachi N"/>
            <person name="Nishimura O"/>
            <person name="Nakagawa R"/>
            <person name="Tanegashima C"/>
            <person name="Kiyatake I"/>
            <person name="Matsumoto R"/>
            <person name="Murakumo K"/>
            <person name="Nishida K"/>
            <person name="Terakita A"/>
            <person name="Kuratani S"/>
            <person name="Sato K"/>
            <person name="Hyodo S Kuraku.S."/>
        </authorList>
    </citation>
    <scope>NUCLEOTIDE SEQUENCE [LARGE SCALE GENOMIC DNA]</scope>
</reference>
<evidence type="ECO:0000256" key="1">
    <source>
        <dbReference type="ARBA" id="ARBA00003998"/>
    </source>
</evidence>
<evidence type="ECO:0000313" key="5">
    <source>
        <dbReference type="EMBL" id="GCB63627.1"/>
    </source>
</evidence>
<evidence type="ECO:0000256" key="4">
    <source>
        <dbReference type="SAM" id="Phobius"/>
    </source>
</evidence>
<dbReference type="GO" id="GO:0016020">
    <property type="term" value="C:membrane"/>
    <property type="evidence" value="ECO:0007669"/>
    <property type="project" value="TreeGrafter"/>
</dbReference>
<keyword evidence="6" id="KW-1185">Reference proteome</keyword>
<gene>
    <name evidence="5" type="ORF">scyTo_0007411</name>
</gene>
<dbReference type="PANTHER" id="PTHR21824:SF4">
    <property type="entry name" value="TRANSMEMBRANE PROTEIN 177"/>
    <property type="match status" value="1"/>
</dbReference>
<dbReference type="InterPro" id="IPR026620">
    <property type="entry name" value="TMEM177"/>
</dbReference>
<keyword evidence="4" id="KW-1133">Transmembrane helix</keyword>
<feature type="transmembrane region" description="Helical" evidence="4">
    <location>
        <begin position="171"/>
        <end position="190"/>
    </location>
</feature>
<protein>
    <recommendedName>
        <fullName evidence="3">Transmembrane protein 177</fullName>
    </recommendedName>
</protein>
<organism evidence="5 6">
    <name type="scientific">Scyliorhinus torazame</name>
    <name type="common">Cloudy catshark</name>
    <name type="synonym">Catulus torazame</name>
    <dbReference type="NCBI Taxonomy" id="75743"/>
    <lineage>
        <taxon>Eukaryota</taxon>
        <taxon>Metazoa</taxon>
        <taxon>Chordata</taxon>
        <taxon>Craniata</taxon>
        <taxon>Vertebrata</taxon>
        <taxon>Chondrichthyes</taxon>
        <taxon>Elasmobranchii</taxon>
        <taxon>Galeomorphii</taxon>
        <taxon>Galeoidea</taxon>
        <taxon>Carcharhiniformes</taxon>
        <taxon>Scyliorhinidae</taxon>
        <taxon>Scyliorhinus</taxon>
    </lineage>
</organism>
<dbReference type="Proteomes" id="UP000288216">
    <property type="component" value="Unassembled WGS sequence"/>
</dbReference>
<dbReference type="STRING" id="75743.A0A401NS00"/>
<sequence length="311" mass="34264">MASQFVRKLAVFASKHRIKLLAVSCGGLFVANAFCHVFPQRTYGKLYQAWSRGVPAQLSDKLQNTFQEVLKDAGVDSAPNYAAFSAFSFQPVSAGVPWLPAGAIVGIPANFNSSADEGKGITNRIVMINGRDVKWDSEVGKALRESLTFSSDAQKFAIAREIIYLQSNSPIIHSLVGSACLAGTYLTGVAAKQALGLYSGPLMLRGFYNLAVAAMGLVGYFLLSDAVSHWLDYRSDRRTATISKNYAEGGIEFYDKVLARNKTFRSLLGKKGVEMYATNGNLFPKHWFRLKHAPYTSRKEMIENTLKDCWM</sequence>
<comment type="caution">
    <text evidence="5">The sequence shown here is derived from an EMBL/GenBank/DDBJ whole genome shotgun (WGS) entry which is preliminary data.</text>
</comment>
<proteinExistence type="inferred from homology"/>
<comment type="function">
    <text evidence="1">Plays a role in the early steps of cytochrome c oxidase subunit II (MT-CO2/COX2) maturation and is required for the stabilization of COX20 and the newly synthesized MT-CO2/COX2 protein.</text>
</comment>
<dbReference type="PANTHER" id="PTHR21824">
    <property type="entry name" value="TRANSMEMBRANE PROTEIN 177"/>
    <property type="match status" value="1"/>
</dbReference>
<dbReference type="OMA" id="HTFGLKY"/>
<name>A0A401NS00_SCYTO</name>
<feature type="transmembrane region" description="Helical" evidence="4">
    <location>
        <begin position="202"/>
        <end position="223"/>
    </location>
</feature>